<evidence type="ECO:0000313" key="2">
    <source>
        <dbReference type="Proteomes" id="UP000299102"/>
    </source>
</evidence>
<accession>A0A4C1VBD6</accession>
<sequence>MTVRGRLQRSPMVKMEAESVRFLSNVTELGLMIDERLSFVQHAITIGKRASKSFVSTAALPVLAGVMPADLEVICAGKTQRQHKT</sequence>
<dbReference type="Proteomes" id="UP000299102">
    <property type="component" value="Unassembled WGS sequence"/>
</dbReference>
<dbReference type="AlphaFoldDB" id="A0A4C1VBD6"/>
<protein>
    <submittedName>
        <fullName evidence="1">Uncharacterized protein</fullName>
    </submittedName>
</protein>
<keyword evidence="2" id="KW-1185">Reference proteome</keyword>
<evidence type="ECO:0000313" key="1">
    <source>
        <dbReference type="EMBL" id="GBP36096.1"/>
    </source>
</evidence>
<name>A0A4C1VBD6_EUMVA</name>
<gene>
    <name evidence="1" type="ORF">EVAR_93789_1</name>
</gene>
<comment type="caution">
    <text evidence="1">The sequence shown here is derived from an EMBL/GenBank/DDBJ whole genome shotgun (WGS) entry which is preliminary data.</text>
</comment>
<dbReference type="OrthoDB" id="7382669at2759"/>
<proteinExistence type="predicted"/>
<reference evidence="1 2" key="1">
    <citation type="journal article" date="2019" name="Commun. Biol.">
        <title>The bagworm genome reveals a unique fibroin gene that provides high tensile strength.</title>
        <authorList>
            <person name="Kono N."/>
            <person name="Nakamura H."/>
            <person name="Ohtoshi R."/>
            <person name="Tomita M."/>
            <person name="Numata K."/>
            <person name="Arakawa K."/>
        </authorList>
    </citation>
    <scope>NUCLEOTIDE SEQUENCE [LARGE SCALE GENOMIC DNA]</scope>
</reference>
<dbReference type="EMBL" id="BGZK01000314">
    <property type="protein sequence ID" value="GBP36096.1"/>
    <property type="molecule type" value="Genomic_DNA"/>
</dbReference>
<organism evidence="1 2">
    <name type="scientific">Eumeta variegata</name>
    <name type="common">Bagworm moth</name>
    <name type="synonym">Eumeta japonica</name>
    <dbReference type="NCBI Taxonomy" id="151549"/>
    <lineage>
        <taxon>Eukaryota</taxon>
        <taxon>Metazoa</taxon>
        <taxon>Ecdysozoa</taxon>
        <taxon>Arthropoda</taxon>
        <taxon>Hexapoda</taxon>
        <taxon>Insecta</taxon>
        <taxon>Pterygota</taxon>
        <taxon>Neoptera</taxon>
        <taxon>Endopterygota</taxon>
        <taxon>Lepidoptera</taxon>
        <taxon>Glossata</taxon>
        <taxon>Ditrysia</taxon>
        <taxon>Tineoidea</taxon>
        <taxon>Psychidae</taxon>
        <taxon>Oiketicinae</taxon>
        <taxon>Eumeta</taxon>
    </lineage>
</organism>